<dbReference type="Gene3D" id="3.30.160.60">
    <property type="entry name" value="Classic Zinc Finger"/>
    <property type="match status" value="18"/>
</dbReference>
<feature type="domain" description="C2H2-type" evidence="9">
    <location>
        <begin position="638"/>
        <end position="665"/>
    </location>
</feature>
<evidence type="ECO:0000256" key="6">
    <source>
        <dbReference type="ARBA" id="ARBA00023242"/>
    </source>
</evidence>
<dbReference type="PANTHER" id="PTHR23234">
    <property type="entry name" value="ZNF44 PROTEIN"/>
    <property type="match status" value="1"/>
</dbReference>
<organism evidence="12 13">
    <name type="scientific">Pantherophis guttatus</name>
    <name type="common">Corn snake</name>
    <name type="synonym">Elaphe guttata</name>
    <dbReference type="NCBI Taxonomy" id="94885"/>
    <lineage>
        <taxon>Eukaryota</taxon>
        <taxon>Metazoa</taxon>
        <taxon>Chordata</taxon>
        <taxon>Craniata</taxon>
        <taxon>Vertebrata</taxon>
        <taxon>Euteleostomi</taxon>
        <taxon>Lepidosauria</taxon>
        <taxon>Squamata</taxon>
        <taxon>Bifurcata</taxon>
        <taxon>Unidentata</taxon>
        <taxon>Episquamata</taxon>
        <taxon>Toxicofera</taxon>
        <taxon>Serpentes</taxon>
        <taxon>Colubroidea</taxon>
        <taxon>Colubridae</taxon>
        <taxon>Colubrinae</taxon>
        <taxon>Pantherophis</taxon>
    </lineage>
</organism>
<dbReference type="InterPro" id="IPR003309">
    <property type="entry name" value="SCAN_dom"/>
</dbReference>
<feature type="compositionally biased region" description="Basic and acidic residues" evidence="8">
    <location>
        <begin position="901"/>
        <end position="910"/>
    </location>
</feature>
<sequence length="1931" mass="221075">MASAGVEKRKRVNLSVKQKLELIEKLESGWSVARVCEEYGVKKQTVSDIRKAKEKLRKFVLMCDVDSTGSGAEIGARKHMKMSQEASLEEAVLRWYVEQRSGGTKVRRVDLKAAANAIAADMKLNFKASDGWIWRFYKRHGIDHKRACAGEAAATAAAAEEEEGMEPLGSSFYKRYIMSQIRSKSKEPAEKAMKEKNCADPQWKGGPENPTNPVQPLYISEPKLEETDLRKLPCEIQPPSLSEQPGWGTSQKSKREPFHGMEERWEAQWQQFLKTLQPAHTGEDNPGFPEASPWEDTKAFLASFEQVAQACQWPSEQWVGHLLPALSGEAEVVFRSLEARDREDYGKVKAAILRGEALKMEVQRQHFRQFCCQEVGDPRRIHSQLQELCLQWLKPERHTKEQILELLILEQFLASLPSDLQSWIRAGGADTCSQAVALVEDFLRSQQEVKSESYEEPGLIQEVAVSFHTSEQTPLIPAERQLDCKIKQEEEDGGNSEAADEWIAELKEGDDTESAKLQGTPWDSLPKPQEDRDALVSRDAVSKQKREDGSSQPMVEIFPLAGEERNLSPTVIKKRYRIRGKKTCSVCSKTFSRSTVLAAHQRTHTGEKPFACQNCGKCFSFKSALVVHERTHTGERPYSCDRCGKSFTVSWVLTRHYRVHAKKDQMGCLECGKSFTQKSQLLSHQKVHVGEKPFRWTQSGEAFGGCAMTVKRQEVTCSGEAKPYRCPDCEKSFNTSSQLDRHHRVHTGERPFTCSECGKSFRQWQILMVHKRIHTGEKPFKCATCGKCFSNQASHIRHRKVHTGERPHLCAICGKRFPHHAVLVKHQKIHTREALNSHKVAEEKKEEEERAKESSFGSKSGSLQLRRRPGGVARGCAAGLSEAKGRGQAGANCSRAAPPEANRREGARREGIRRRTERLWLSHSVCQSKQLKNHLKIIKRDPFIGMEECWDTQWEPFLETQPTHAGRILEASPWEDPKAFLASFEQVATACHWPSGEWVAQLLPALYGEAEEAFQSLDTIHQEDYENVKAAILRGDAVKSEVQRQRFRQFYCQEVEDPRKVQSHLQELCHQWLKPESHTKDQILELLILEQFLASLPPKLQDWVQSKRPQTSSQAVALMENFLRSQPEVKSKPCQVPLKGKHVIFLHEEESVETTNTKHGERKINKKKKREVQSQKRKQKEENCPLQLSLSPSDNQNGQHLRRTKTIHFGGVAESWEIQWQRFLQTSQPPPNGWKNPMRSEDSPWENPKAFLLSFEQVANACHWPREEWATQLFPALSGEAEEAVQNLEIQEREDYGKVKAAILRGEALRTEMQRQHFRQFCCQEVGDPRRIYGQLHKLCLQWLKPERHTKEQILELLILEQFLVSLPPDLRSWIRAGRPDTCSQAVALVEDFLSSLQEAKSGSCQELLKDDPVDFDPGEEELLEAMKRERVEMEISMLGNGWESGVKMDDSLGEDEKLEATFRTDSTRRPVNLPSKKQTQETPMEDEKERRLLAKRFSTAVIGKTTLSSKDKTPLFSKYGRKYHYRVELDMIDSSEDFEEWPSSEDDLQCLSDFGEKEENRRIEKKCKFSGKRNGNRFNRYQCSYLEEENDHSLEYVKTFSNANSLNIIQAPNDTERKVYECSQCGKQFGKFSQWSQHQKIHTGEKPYKCSQCGKSFNQAGNLKTHQKIHTGERPYGCSQCGKSFNQAGNLKTHQKIHTGERPYKCPQCGKSFTRGILLKIHQRIHTGETPYKCSECGKGFNEMRNLKRHQRIHTGEKPHRCSQCGKCFTEADVLKIHQRTHTGERPYKCSECGKCFNKSGTLRRHQRIHTGERPYKCSQCGKGFNQMGTLKKHQRLHPGEKYYKCSQIHAAIYIGEKPHKCSDCGKCFRQAGLLKRHQRIHTGERPYRCSQCGKWFNQSGTLKRHQRIHTGDKPPQFLSGGNTSVREVT</sequence>
<feature type="domain" description="C2H2-type" evidence="9">
    <location>
        <begin position="666"/>
        <end position="693"/>
    </location>
</feature>
<dbReference type="PROSITE" id="PS51253">
    <property type="entry name" value="HTH_CENPB"/>
    <property type="match status" value="1"/>
</dbReference>
<dbReference type="Pfam" id="PF13912">
    <property type="entry name" value="zf-C2H2_6"/>
    <property type="match status" value="1"/>
</dbReference>
<feature type="domain" description="C2H2-type" evidence="9">
    <location>
        <begin position="1861"/>
        <end position="1888"/>
    </location>
</feature>
<evidence type="ECO:0000256" key="3">
    <source>
        <dbReference type="ARBA" id="ARBA00022771"/>
    </source>
</evidence>
<gene>
    <name evidence="13" type="primary">LOC117662638</name>
</gene>
<dbReference type="InterPro" id="IPR050758">
    <property type="entry name" value="Znf_C2H2-type"/>
</dbReference>
<feature type="domain" description="SCAN box" evidence="10">
    <location>
        <begin position="1044"/>
        <end position="1125"/>
    </location>
</feature>
<feature type="domain" description="C2H2-type" evidence="9">
    <location>
        <begin position="1789"/>
        <end position="1816"/>
    </location>
</feature>
<feature type="compositionally biased region" description="Polar residues" evidence="8">
    <location>
        <begin position="1186"/>
        <end position="1199"/>
    </location>
</feature>
<dbReference type="Gene3D" id="1.10.10.10">
    <property type="entry name" value="Winged helix-like DNA-binding domain superfamily/Winged helix DNA-binding domain"/>
    <property type="match status" value="1"/>
</dbReference>
<dbReference type="PROSITE" id="PS50157">
    <property type="entry name" value="ZINC_FINGER_C2H2_2"/>
    <property type="match status" value="18"/>
</dbReference>
<dbReference type="PANTHER" id="PTHR23234:SF10">
    <property type="entry name" value="RIKEN CDNA 6720489N17 GENE-RELATED"/>
    <property type="match status" value="1"/>
</dbReference>
<dbReference type="InterPro" id="IPR009057">
    <property type="entry name" value="Homeodomain-like_sf"/>
</dbReference>
<dbReference type="Proteomes" id="UP001652622">
    <property type="component" value="Unplaced"/>
</dbReference>
<dbReference type="InterPro" id="IPR036236">
    <property type="entry name" value="Znf_C2H2_sf"/>
</dbReference>
<dbReference type="Gene3D" id="1.10.10.60">
    <property type="entry name" value="Homeodomain-like"/>
    <property type="match status" value="1"/>
</dbReference>
<keyword evidence="1" id="KW-0479">Metal-binding</keyword>
<dbReference type="PROSITE" id="PS50804">
    <property type="entry name" value="SCAN_BOX"/>
    <property type="match status" value="3"/>
</dbReference>
<feature type="domain" description="C2H2-type" evidence="9">
    <location>
        <begin position="610"/>
        <end position="637"/>
    </location>
</feature>
<evidence type="ECO:0000256" key="8">
    <source>
        <dbReference type="SAM" id="MobiDB-lite"/>
    </source>
</evidence>
<keyword evidence="4" id="KW-0862">Zinc</keyword>
<protein>
    <submittedName>
        <fullName evidence="13">Uncharacterized protein LOC117662638</fullName>
    </submittedName>
</protein>
<feature type="domain" description="C2H2-type" evidence="9">
    <location>
        <begin position="1889"/>
        <end position="1916"/>
    </location>
</feature>
<dbReference type="Pfam" id="PF04218">
    <property type="entry name" value="CENP-B_N"/>
    <property type="match status" value="1"/>
</dbReference>
<feature type="compositionally biased region" description="Polar residues" evidence="8">
    <location>
        <begin position="1921"/>
        <end position="1931"/>
    </location>
</feature>
<evidence type="ECO:0000259" key="9">
    <source>
        <dbReference type="PROSITE" id="PS50157"/>
    </source>
</evidence>
<feature type="domain" description="SCAN box" evidence="10">
    <location>
        <begin position="1315"/>
        <end position="1397"/>
    </location>
</feature>
<evidence type="ECO:0000256" key="1">
    <source>
        <dbReference type="ARBA" id="ARBA00022723"/>
    </source>
</evidence>
<feature type="domain" description="C2H2-type" evidence="9">
    <location>
        <begin position="1677"/>
        <end position="1704"/>
    </location>
</feature>
<keyword evidence="3 7" id="KW-0863">Zinc-finger</keyword>
<feature type="region of interest" description="Disordered" evidence="8">
    <location>
        <begin position="510"/>
        <end position="551"/>
    </location>
</feature>
<dbReference type="InterPro" id="IPR038269">
    <property type="entry name" value="SCAN_sf"/>
</dbReference>
<keyword evidence="5" id="KW-0238">DNA-binding</keyword>
<dbReference type="RefSeq" id="XP_060547182.1">
    <property type="nucleotide sequence ID" value="XM_060691199.1"/>
</dbReference>
<feature type="domain" description="C2H2-type" evidence="9">
    <location>
        <begin position="1649"/>
        <end position="1676"/>
    </location>
</feature>
<feature type="domain" description="C2H2-type" evidence="9">
    <location>
        <begin position="808"/>
        <end position="835"/>
    </location>
</feature>
<name>A0ABM3ZFN2_PANGU</name>
<dbReference type="InterPro" id="IPR013087">
    <property type="entry name" value="Znf_C2H2_type"/>
</dbReference>
<feature type="domain" description="C2H2-type" evidence="9">
    <location>
        <begin position="752"/>
        <end position="779"/>
    </location>
</feature>
<feature type="compositionally biased region" description="Basic and acidic residues" evidence="8">
    <location>
        <begin position="528"/>
        <end position="549"/>
    </location>
</feature>
<feature type="domain" description="C2H2-type" evidence="9">
    <location>
        <begin position="1733"/>
        <end position="1760"/>
    </location>
</feature>
<feature type="domain" description="SCAN box" evidence="10">
    <location>
        <begin position="364"/>
        <end position="445"/>
    </location>
</feature>
<dbReference type="Gene3D" id="1.10.4020.10">
    <property type="entry name" value="DNA breaking-rejoining enzymes"/>
    <property type="match status" value="3"/>
</dbReference>
<feature type="compositionally biased region" description="Basic and acidic residues" evidence="8">
    <location>
        <begin position="834"/>
        <end position="853"/>
    </location>
</feature>
<dbReference type="SMART" id="SM00431">
    <property type="entry name" value="SCAN"/>
    <property type="match status" value="3"/>
</dbReference>
<reference evidence="13" key="1">
    <citation type="submission" date="2025-08" db="UniProtKB">
        <authorList>
            <consortium name="RefSeq"/>
        </authorList>
    </citation>
    <scope>IDENTIFICATION</scope>
    <source>
        <tissue evidence="13">Blood</tissue>
    </source>
</reference>
<feature type="compositionally biased region" description="Basic and acidic residues" evidence="8">
    <location>
        <begin position="1171"/>
        <end position="1183"/>
    </location>
</feature>
<dbReference type="SUPFAM" id="SSF47353">
    <property type="entry name" value="Retrovirus capsid dimerization domain-like"/>
    <property type="match status" value="3"/>
</dbReference>
<dbReference type="Pfam" id="PF00096">
    <property type="entry name" value="zf-C2H2"/>
    <property type="match status" value="15"/>
</dbReference>
<evidence type="ECO:0000259" key="11">
    <source>
        <dbReference type="PROSITE" id="PS51253"/>
    </source>
</evidence>
<dbReference type="CDD" id="cd07936">
    <property type="entry name" value="SCAN"/>
    <property type="match status" value="3"/>
</dbReference>
<dbReference type="SUPFAM" id="SSF46689">
    <property type="entry name" value="Homeodomain-like"/>
    <property type="match status" value="2"/>
</dbReference>
<feature type="region of interest" description="Disordered" evidence="8">
    <location>
        <begin position="1152"/>
        <end position="1199"/>
    </location>
</feature>
<dbReference type="InterPro" id="IPR036388">
    <property type="entry name" value="WH-like_DNA-bd_sf"/>
</dbReference>
<feature type="domain" description="C2H2-type" evidence="9">
    <location>
        <begin position="582"/>
        <end position="609"/>
    </location>
</feature>
<feature type="domain" description="C2H2-type" evidence="9">
    <location>
        <begin position="780"/>
        <end position="807"/>
    </location>
</feature>
<keyword evidence="2" id="KW-0677">Repeat</keyword>
<evidence type="ECO:0000256" key="5">
    <source>
        <dbReference type="ARBA" id="ARBA00023125"/>
    </source>
</evidence>
<feature type="domain" description="C2H2-type" evidence="9">
    <location>
        <begin position="1817"/>
        <end position="1844"/>
    </location>
</feature>
<evidence type="ECO:0000313" key="12">
    <source>
        <dbReference type="Proteomes" id="UP001652622"/>
    </source>
</evidence>
<evidence type="ECO:0000256" key="2">
    <source>
        <dbReference type="ARBA" id="ARBA00022737"/>
    </source>
</evidence>
<feature type="domain" description="C2H2-type" evidence="9">
    <location>
        <begin position="1761"/>
        <end position="1788"/>
    </location>
</feature>
<feature type="region of interest" description="Disordered" evidence="8">
    <location>
        <begin position="834"/>
        <end position="868"/>
    </location>
</feature>
<evidence type="ECO:0000256" key="4">
    <source>
        <dbReference type="ARBA" id="ARBA00022833"/>
    </source>
</evidence>
<dbReference type="Pfam" id="PF03221">
    <property type="entry name" value="HTH_Tnp_Tc5"/>
    <property type="match status" value="1"/>
</dbReference>
<evidence type="ECO:0000259" key="10">
    <source>
        <dbReference type="PROSITE" id="PS50804"/>
    </source>
</evidence>
<keyword evidence="12" id="KW-1185">Reference proteome</keyword>
<dbReference type="GeneID" id="117662638"/>
<dbReference type="InterPro" id="IPR007889">
    <property type="entry name" value="HTH_Psq"/>
</dbReference>
<dbReference type="Pfam" id="PF02023">
    <property type="entry name" value="SCAN"/>
    <property type="match status" value="3"/>
</dbReference>
<dbReference type="SMART" id="SM00355">
    <property type="entry name" value="ZnF_C2H2"/>
    <property type="match status" value="18"/>
</dbReference>
<keyword evidence="6" id="KW-0539">Nucleus</keyword>
<evidence type="ECO:0000256" key="7">
    <source>
        <dbReference type="PROSITE-ProRule" id="PRU00042"/>
    </source>
</evidence>
<dbReference type="SUPFAM" id="SSF57667">
    <property type="entry name" value="beta-beta-alpha zinc fingers"/>
    <property type="match status" value="10"/>
</dbReference>
<dbReference type="PROSITE" id="PS00028">
    <property type="entry name" value="ZINC_FINGER_C2H2_1"/>
    <property type="match status" value="18"/>
</dbReference>
<evidence type="ECO:0000313" key="13">
    <source>
        <dbReference type="RefSeq" id="XP_060547182.1"/>
    </source>
</evidence>
<proteinExistence type="predicted"/>
<feature type="domain" description="C2H2-type" evidence="9">
    <location>
        <begin position="724"/>
        <end position="751"/>
    </location>
</feature>
<feature type="domain" description="C2H2-type" evidence="9">
    <location>
        <begin position="1621"/>
        <end position="1648"/>
    </location>
</feature>
<feature type="region of interest" description="Disordered" evidence="8">
    <location>
        <begin position="1464"/>
        <end position="1488"/>
    </location>
</feature>
<feature type="region of interest" description="Disordered" evidence="8">
    <location>
        <begin position="1907"/>
        <end position="1931"/>
    </location>
</feature>
<dbReference type="SMART" id="SM00674">
    <property type="entry name" value="CENPB"/>
    <property type="match status" value="1"/>
</dbReference>
<feature type="domain" description="C2H2-type" evidence="9">
    <location>
        <begin position="1705"/>
        <end position="1732"/>
    </location>
</feature>
<feature type="region of interest" description="Disordered" evidence="8">
    <location>
        <begin position="886"/>
        <end position="910"/>
    </location>
</feature>
<accession>A0ABM3ZFN2</accession>
<dbReference type="InterPro" id="IPR006600">
    <property type="entry name" value="HTH_CenpB_DNA-bd_dom"/>
</dbReference>
<feature type="domain" description="HTH CENPB-type" evidence="11">
    <location>
        <begin position="76"/>
        <end position="146"/>
    </location>
</feature>